<evidence type="ECO:0000313" key="2">
    <source>
        <dbReference type="EMBL" id="PWA86715.1"/>
    </source>
</evidence>
<organism evidence="2 3">
    <name type="scientific">Artemisia annua</name>
    <name type="common">Sweet wormwood</name>
    <dbReference type="NCBI Taxonomy" id="35608"/>
    <lineage>
        <taxon>Eukaryota</taxon>
        <taxon>Viridiplantae</taxon>
        <taxon>Streptophyta</taxon>
        <taxon>Embryophyta</taxon>
        <taxon>Tracheophyta</taxon>
        <taxon>Spermatophyta</taxon>
        <taxon>Magnoliopsida</taxon>
        <taxon>eudicotyledons</taxon>
        <taxon>Gunneridae</taxon>
        <taxon>Pentapetalae</taxon>
        <taxon>asterids</taxon>
        <taxon>campanulids</taxon>
        <taxon>Asterales</taxon>
        <taxon>Asteraceae</taxon>
        <taxon>Asteroideae</taxon>
        <taxon>Anthemideae</taxon>
        <taxon>Artemisiinae</taxon>
        <taxon>Artemisia</taxon>
    </lineage>
</organism>
<feature type="region of interest" description="Disordered" evidence="1">
    <location>
        <begin position="1"/>
        <end position="99"/>
    </location>
</feature>
<proteinExistence type="predicted"/>
<protein>
    <submittedName>
        <fullName evidence="2">Uncharacterized protein</fullName>
    </submittedName>
</protein>
<dbReference type="Proteomes" id="UP000245207">
    <property type="component" value="Unassembled WGS sequence"/>
</dbReference>
<accession>A0A2U1PLS5</accession>
<gene>
    <name evidence="2" type="ORF">CTI12_AA138400</name>
</gene>
<name>A0A2U1PLS5_ARTAN</name>
<keyword evidence="3" id="KW-1185">Reference proteome</keyword>
<evidence type="ECO:0000256" key="1">
    <source>
        <dbReference type="SAM" id="MobiDB-lite"/>
    </source>
</evidence>
<feature type="compositionally biased region" description="Low complexity" evidence="1">
    <location>
        <begin position="42"/>
        <end position="57"/>
    </location>
</feature>
<feature type="compositionally biased region" description="Basic and acidic residues" evidence="1">
    <location>
        <begin position="1"/>
        <end position="24"/>
    </location>
</feature>
<dbReference type="EMBL" id="PKPP01000989">
    <property type="protein sequence ID" value="PWA86715.1"/>
    <property type="molecule type" value="Genomic_DNA"/>
</dbReference>
<sequence>MKAEGKVVQDHRVAIKVDRADNHKGGRGWVRKGPPPQGRGGVAPQQYPGGQPQQQQHGRGGGPQQQKQAPRGITPSQHGAGSGPVFAPTPELHQATQAP</sequence>
<reference evidence="2 3" key="1">
    <citation type="journal article" date="2018" name="Mol. Plant">
        <title>The genome of Artemisia annua provides insight into the evolution of Asteraceae family and artemisinin biosynthesis.</title>
        <authorList>
            <person name="Shen Q."/>
            <person name="Zhang L."/>
            <person name="Liao Z."/>
            <person name="Wang S."/>
            <person name="Yan T."/>
            <person name="Shi P."/>
            <person name="Liu M."/>
            <person name="Fu X."/>
            <person name="Pan Q."/>
            <person name="Wang Y."/>
            <person name="Lv Z."/>
            <person name="Lu X."/>
            <person name="Zhang F."/>
            <person name="Jiang W."/>
            <person name="Ma Y."/>
            <person name="Chen M."/>
            <person name="Hao X."/>
            <person name="Li L."/>
            <person name="Tang Y."/>
            <person name="Lv G."/>
            <person name="Zhou Y."/>
            <person name="Sun X."/>
            <person name="Brodelius P.E."/>
            <person name="Rose J.K.C."/>
            <person name="Tang K."/>
        </authorList>
    </citation>
    <scope>NUCLEOTIDE SEQUENCE [LARGE SCALE GENOMIC DNA]</scope>
    <source>
        <strain evidence="3">cv. Huhao1</strain>
        <tissue evidence="2">Leaf</tissue>
    </source>
</reference>
<evidence type="ECO:0000313" key="3">
    <source>
        <dbReference type="Proteomes" id="UP000245207"/>
    </source>
</evidence>
<dbReference type="AlphaFoldDB" id="A0A2U1PLS5"/>
<comment type="caution">
    <text evidence="2">The sequence shown here is derived from an EMBL/GenBank/DDBJ whole genome shotgun (WGS) entry which is preliminary data.</text>
</comment>